<dbReference type="RefSeq" id="WP_025436961.1">
    <property type="nucleotide sequence ID" value="NZ_CP007453.1"/>
</dbReference>
<geneLocation type="plasmid" evidence="2 3">
    <name>EAL2_808p</name>
</geneLocation>
<name>W8UBI2_PEPAC</name>
<evidence type="ECO:0000313" key="3">
    <source>
        <dbReference type="Proteomes" id="UP000019591"/>
    </source>
</evidence>
<dbReference type="eggNOG" id="COG1030">
    <property type="taxonomic scope" value="Bacteria"/>
</dbReference>
<dbReference type="PANTHER" id="PTHR33802">
    <property type="entry name" value="SI:CH211-161H7.5-RELATED"/>
    <property type="match status" value="1"/>
</dbReference>
<feature type="transmembrane region" description="Helical" evidence="1">
    <location>
        <begin position="7"/>
        <end position="27"/>
    </location>
</feature>
<evidence type="ECO:0008006" key="4">
    <source>
        <dbReference type="Google" id="ProtNLM"/>
    </source>
</evidence>
<feature type="transmembrane region" description="Helical" evidence="1">
    <location>
        <begin position="237"/>
        <end position="258"/>
    </location>
</feature>
<evidence type="ECO:0000313" key="2">
    <source>
        <dbReference type="EMBL" id="AHM58116.1"/>
    </source>
</evidence>
<keyword evidence="1" id="KW-0812">Transmembrane</keyword>
<reference evidence="2 3" key="1">
    <citation type="journal article" date="2014" name="Genome Announc.">
        <title>Complete Genome Sequence of Amino Acid-Utilizing Eubacterium acidaminophilum al-2 (DSM 3953).</title>
        <authorList>
            <person name="Poehlein A."/>
            <person name="Andreesen J.R."/>
            <person name="Daniel R."/>
        </authorList>
    </citation>
    <scope>NUCLEOTIDE SEQUENCE [LARGE SCALE GENOMIC DNA]</scope>
    <source>
        <strain evidence="2 3">DSM 3953</strain>
        <plasmid evidence="3">Plasmid EAL2_808p</plasmid>
    </source>
</reference>
<dbReference type="AlphaFoldDB" id="W8UBI2"/>
<feature type="transmembrane region" description="Helical" evidence="1">
    <location>
        <begin position="117"/>
        <end position="140"/>
    </location>
</feature>
<dbReference type="Gene3D" id="1.20.1260.100">
    <property type="entry name" value="TspO/MBR protein"/>
    <property type="match status" value="1"/>
</dbReference>
<feature type="transmembrane region" description="Helical" evidence="1">
    <location>
        <begin position="186"/>
        <end position="203"/>
    </location>
</feature>
<dbReference type="EMBL" id="CP007453">
    <property type="protein sequence ID" value="AHM58116.1"/>
    <property type="molecule type" value="Genomic_DNA"/>
</dbReference>
<feature type="transmembrane region" description="Helical" evidence="1">
    <location>
        <begin position="47"/>
        <end position="71"/>
    </location>
</feature>
<dbReference type="OrthoDB" id="5189031at2"/>
<gene>
    <name evidence="2" type="ORF">EAL2_808p06130</name>
</gene>
<keyword evidence="3" id="KW-1185">Reference proteome</keyword>
<dbReference type="PATRIC" id="fig|1286171.3.peg.2797"/>
<accession>W8UBI2</accession>
<protein>
    <recommendedName>
        <fullName evidence="4">Lantibiotic ABC transporter permease</fullName>
    </recommendedName>
</protein>
<proteinExistence type="predicted"/>
<sequence length="314" mass="34766">MHYRNSSVIKITTAATFLIMIAVNAMANILPINGVNTGEVSDSYQNLFAPAGLTFSIWGLIYLLLAGYTLYHVGLFRGGESAESRELLRKTGILFSVSSLVNAAWIFSWHYDLIPLSMLLMVALLACLMIINHIIGNASLSTREKFLVRLPFSVYFGWITVATIANATVLLVSLEWNRFGLMEQTWAIIIIAVGMLIGAVTAIRNSDIAYGLVIIWAYIGIYIKHTSESGFSGQYPAVIYTVVACIAMLVVAQVYILFSGKRNYRNRKVSSLNFYSSPGGMRTPNRPKSKKPFLYWTLIVAAAIATYIIYGLGR</sequence>
<organism evidence="2 3">
    <name type="scientific">Peptoclostridium acidaminophilum DSM 3953</name>
    <dbReference type="NCBI Taxonomy" id="1286171"/>
    <lineage>
        <taxon>Bacteria</taxon>
        <taxon>Bacillati</taxon>
        <taxon>Bacillota</taxon>
        <taxon>Clostridia</taxon>
        <taxon>Peptostreptococcales</taxon>
        <taxon>Peptoclostridiaceae</taxon>
        <taxon>Peptoclostridium</taxon>
    </lineage>
</organism>
<dbReference type="KEGG" id="eac:EAL2_808p06130"/>
<feature type="transmembrane region" description="Helical" evidence="1">
    <location>
        <begin position="293"/>
        <end position="313"/>
    </location>
</feature>
<feature type="transmembrane region" description="Helical" evidence="1">
    <location>
        <begin position="208"/>
        <end position="225"/>
    </location>
</feature>
<keyword evidence="2" id="KW-0614">Plasmid</keyword>
<keyword evidence="1" id="KW-0472">Membrane</keyword>
<keyword evidence="1" id="KW-1133">Transmembrane helix</keyword>
<dbReference type="Proteomes" id="UP000019591">
    <property type="component" value="Plasmid EAL2_808p"/>
</dbReference>
<feature type="transmembrane region" description="Helical" evidence="1">
    <location>
        <begin position="92"/>
        <end position="111"/>
    </location>
</feature>
<feature type="transmembrane region" description="Helical" evidence="1">
    <location>
        <begin position="152"/>
        <end position="174"/>
    </location>
</feature>
<dbReference type="PANTHER" id="PTHR33802:SF1">
    <property type="entry name" value="XK-RELATED PROTEIN"/>
    <property type="match status" value="1"/>
</dbReference>
<evidence type="ECO:0000256" key="1">
    <source>
        <dbReference type="SAM" id="Phobius"/>
    </source>
</evidence>
<dbReference type="InterPro" id="IPR038330">
    <property type="entry name" value="TspO/MBR-related_sf"/>
</dbReference>
<dbReference type="HOGENOM" id="CLU_067293_1_0_9"/>